<evidence type="ECO:0000256" key="6">
    <source>
        <dbReference type="ARBA" id="ARBA00022692"/>
    </source>
</evidence>
<dbReference type="InterPro" id="IPR006769">
    <property type="entry name" value="MCU_C"/>
</dbReference>
<accession>A0AA88XRC4</accession>
<comment type="similarity">
    <text evidence="2 15">Belongs to the MCU (TC 1.A.77) family.</text>
</comment>
<evidence type="ECO:0000256" key="7">
    <source>
        <dbReference type="ARBA" id="ARBA00022792"/>
    </source>
</evidence>
<comment type="caution">
    <text evidence="17">The sequence shown here is derived from an EMBL/GenBank/DDBJ whole genome shotgun (WGS) entry which is preliminary data.</text>
</comment>
<keyword evidence="3 15" id="KW-0813">Transport</keyword>
<evidence type="ECO:0000256" key="5">
    <source>
        <dbReference type="ARBA" id="ARBA00022673"/>
    </source>
</evidence>
<evidence type="ECO:0000256" key="10">
    <source>
        <dbReference type="ARBA" id="ARBA00023065"/>
    </source>
</evidence>
<dbReference type="GO" id="GO:0005262">
    <property type="term" value="F:calcium channel activity"/>
    <property type="evidence" value="ECO:0007669"/>
    <property type="project" value="UniProtKB-UniRule"/>
</dbReference>
<dbReference type="GO" id="GO:1990246">
    <property type="term" value="C:uniplex complex"/>
    <property type="evidence" value="ECO:0007669"/>
    <property type="project" value="TreeGrafter"/>
</dbReference>
<keyword evidence="6 15" id="KW-0812">Transmembrane</keyword>
<evidence type="ECO:0000256" key="11">
    <source>
        <dbReference type="ARBA" id="ARBA00023128"/>
    </source>
</evidence>
<dbReference type="GO" id="GO:0015292">
    <property type="term" value="F:uniporter activity"/>
    <property type="evidence" value="ECO:0007669"/>
    <property type="project" value="UniProtKB-UniRule"/>
</dbReference>
<evidence type="ECO:0000313" key="17">
    <source>
        <dbReference type="EMBL" id="KAK3089077.1"/>
    </source>
</evidence>
<gene>
    <name evidence="17" type="ORF">FSP39_000592</name>
</gene>
<evidence type="ECO:0000256" key="8">
    <source>
        <dbReference type="ARBA" id="ARBA00022837"/>
    </source>
</evidence>
<dbReference type="PANTHER" id="PTHR13462:SF10">
    <property type="entry name" value="CALCIUM UNIPORTER PROTEIN, MITOCHONDRIAL"/>
    <property type="match status" value="1"/>
</dbReference>
<proteinExistence type="inferred from homology"/>
<name>A0AA88XRC4_PINIB</name>
<evidence type="ECO:0000256" key="3">
    <source>
        <dbReference type="ARBA" id="ARBA00022448"/>
    </source>
</evidence>
<feature type="transmembrane region" description="Helical" evidence="15">
    <location>
        <begin position="254"/>
        <end position="272"/>
    </location>
</feature>
<keyword evidence="13 15" id="KW-0407">Ion channel</keyword>
<evidence type="ECO:0000256" key="4">
    <source>
        <dbReference type="ARBA" id="ARBA00022568"/>
    </source>
</evidence>
<comment type="catalytic activity">
    <reaction evidence="14">
        <text>Ca(2+)(in) = Ca(2+)(out)</text>
        <dbReference type="Rhea" id="RHEA:29671"/>
        <dbReference type="ChEBI" id="CHEBI:29108"/>
    </reaction>
</comment>
<dbReference type="EMBL" id="VSWD01000010">
    <property type="protein sequence ID" value="KAK3089077.1"/>
    <property type="molecule type" value="Genomic_DNA"/>
</dbReference>
<organism evidence="17 18">
    <name type="scientific">Pinctada imbricata</name>
    <name type="common">Atlantic pearl-oyster</name>
    <name type="synonym">Pinctada martensii</name>
    <dbReference type="NCBI Taxonomy" id="66713"/>
    <lineage>
        <taxon>Eukaryota</taxon>
        <taxon>Metazoa</taxon>
        <taxon>Spiralia</taxon>
        <taxon>Lophotrochozoa</taxon>
        <taxon>Mollusca</taxon>
        <taxon>Bivalvia</taxon>
        <taxon>Autobranchia</taxon>
        <taxon>Pteriomorphia</taxon>
        <taxon>Pterioida</taxon>
        <taxon>Pterioidea</taxon>
        <taxon>Pteriidae</taxon>
        <taxon>Pinctada</taxon>
    </lineage>
</organism>
<evidence type="ECO:0000256" key="12">
    <source>
        <dbReference type="ARBA" id="ARBA00023136"/>
    </source>
</evidence>
<dbReference type="Pfam" id="PF04678">
    <property type="entry name" value="MCU"/>
    <property type="match status" value="1"/>
</dbReference>
<comment type="function">
    <text evidence="15">Mitochondrial inner membrane calcium uniporter that mediates calcium uptake into mitochondria. Mitochondrial calcium homeostasis plays key roles in cellular physiology and regulates cell bioenergetics, cytoplasmic calcium signals and activation of cell death pathways.</text>
</comment>
<comment type="subcellular location">
    <subcellularLocation>
        <location evidence="1 15">Mitochondrion inner membrane</location>
        <topology evidence="1 15">Multi-pass membrane protein</topology>
    </subcellularLocation>
</comment>
<evidence type="ECO:0000256" key="15">
    <source>
        <dbReference type="RuleBase" id="RU367035"/>
    </source>
</evidence>
<evidence type="ECO:0000313" key="18">
    <source>
        <dbReference type="Proteomes" id="UP001186944"/>
    </source>
</evidence>
<feature type="transmembrane region" description="Helical" evidence="15">
    <location>
        <begin position="222"/>
        <end position="242"/>
    </location>
</feature>
<keyword evidence="7 15" id="KW-0999">Mitochondrion inner membrane</keyword>
<keyword evidence="18" id="KW-1185">Reference proteome</keyword>
<evidence type="ECO:0000256" key="1">
    <source>
        <dbReference type="ARBA" id="ARBA00004448"/>
    </source>
</evidence>
<evidence type="ECO:0000256" key="14">
    <source>
        <dbReference type="ARBA" id="ARBA00036634"/>
    </source>
</evidence>
<comment type="domain">
    <text evidence="15">The selectivity filter, in which calcium ions are arranged in single file, is composed of two acidic rings separated by one helical turn along the central axis of the channel pore.</text>
</comment>
<keyword evidence="4 15" id="KW-0109">Calcium transport</keyword>
<evidence type="ECO:0000256" key="13">
    <source>
        <dbReference type="ARBA" id="ARBA00023303"/>
    </source>
</evidence>
<keyword evidence="12 15" id="KW-0472">Membrane</keyword>
<keyword evidence="11 15" id="KW-0496">Mitochondrion</keyword>
<dbReference type="AlphaFoldDB" id="A0AA88XRC4"/>
<keyword evidence="5 15" id="KW-0107">Calcium channel</keyword>
<dbReference type="PANTHER" id="PTHR13462">
    <property type="entry name" value="CALCIUM UNIPORTER PROTEIN, MITOCHONDRIAL"/>
    <property type="match status" value="1"/>
</dbReference>
<keyword evidence="9 15" id="KW-1133">Transmembrane helix</keyword>
<evidence type="ECO:0000256" key="2">
    <source>
        <dbReference type="ARBA" id="ARBA00005653"/>
    </source>
</evidence>
<dbReference type="InterPro" id="IPR039055">
    <property type="entry name" value="MCU_fam"/>
</dbReference>
<feature type="domain" description="Calcium uniporter protein C-terminal" evidence="16">
    <location>
        <begin position="105"/>
        <end position="308"/>
    </location>
</feature>
<evidence type="ECO:0000256" key="9">
    <source>
        <dbReference type="ARBA" id="ARBA00022989"/>
    </source>
</evidence>
<dbReference type="GO" id="GO:0051560">
    <property type="term" value="P:mitochondrial calcium ion homeostasis"/>
    <property type="evidence" value="ECO:0007669"/>
    <property type="project" value="UniProtKB-UniRule"/>
</dbReference>
<keyword evidence="10 15" id="KW-0406">Ion transport</keyword>
<protein>
    <recommendedName>
        <fullName evidence="15">Calcium uniporter protein</fullName>
    </recommendedName>
</protein>
<sequence>MASSRLLFVVRQELLQQLHPFRGKESFNRHKISRVFCQCSYYNTGLSNGKNTKMNFRYIPEAAVTIRDGLPVFTVPLPSRHEKCEFTLKPISNTVGDFLQYMEEEDGGIDRAVIYTAEGVRIAKSTTIDVLLKTDFKLVINNTEYDIAVPKGIGSFDSEEVKDVSEVKSLIGKLYSTLNVEEYQIQEEKKLLAQLEELQLQIAPMEKMKHELDLKAKKRTTFLAWTGLGLMGLQFGFLARLTWWEYSWDIMEPVTYFVTYGTTMAMFAYFVLTKQEYNFVEVKDRQHLLSLHGNAKKNNFDIQKYNDLREAITKLEYDIQRLRDPLQLRVPIRELEALKKEGA</sequence>
<keyword evidence="8 15" id="KW-0106">Calcium</keyword>
<evidence type="ECO:0000259" key="16">
    <source>
        <dbReference type="Pfam" id="PF04678"/>
    </source>
</evidence>
<reference evidence="17" key="1">
    <citation type="submission" date="2019-08" db="EMBL/GenBank/DDBJ databases">
        <title>The improved chromosome-level genome for the pearl oyster Pinctada fucata martensii using PacBio sequencing and Hi-C.</title>
        <authorList>
            <person name="Zheng Z."/>
        </authorList>
    </citation>
    <scope>NUCLEOTIDE SEQUENCE</scope>
    <source>
        <strain evidence="17">ZZ-2019</strain>
        <tissue evidence="17">Adductor muscle</tissue>
    </source>
</reference>
<dbReference type="Proteomes" id="UP001186944">
    <property type="component" value="Unassembled WGS sequence"/>
</dbReference>
<dbReference type="GO" id="GO:0036444">
    <property type="term" value="P:calcium import into the mitochondrion"/>
    <property type="evidence" value="ECO:0007669"/>
    <property type="project" value="TreeGrafter"/>
</dbReference>